<protein>
    <submittedName>
        <fullName evidence="1">Uncharacterized protein</fullName>
    </submittedName>
</protein>
<evidence type="ECO:0000313" key="1">
    <source>
        <dbReference type="EMBL" id="QHT10956.1"/>
    </source>
</evidence>
<organism evidence="1">
    <name type="scientific">viral metagenome</name>
    <dbReference type="NCBI Taxonomy" id="1070528"/>
    <lineage>
        <taxon>unclassified sequences</taxon>
        <taxon>metagenomes</taxon>
        <taxon>organismal metagenomes</taxon>
    </lineage>
</organism>
<sequence length="36" mass="4128">MKGTERMKGTVNKYIYCLLADKYIYPPKAYGSPVDL</sequence>
<dbReference type="AlphaFoldDB" id="A0A6C0D1L9"/>
<reference evidence="1" key="1">
    <citation type="journal article" date="2020" name="Nature">
        <title>Giant virus diversity and host interactions through global metagenomics.</title>
        <authorList>
            <person name="Schulz F."/>
            <person name="Roux S."/>
            <person name="Paez-Espino D."/>
            <person name="Jungbluth S."/>
            <person name="Walsh D.A."/>
            <person name="Denef V.J."/>
            <person name="McMahon K.D."/>
            <person name="Konstantinidis K.T."/>
            <person name="Eloe-Fadrosh E.A."/>
            <person name="Kyrpides N.C."/>
            <person name="Woyke T."/>
        </authorList>
    </citation>
    <scope>NUCLEOTIDE SEQUENCE</scope>
    <source>
        <strain evidence="1">GVMAG-M-3300023174-111</strain>
    </source>
</reference>
<accession>A0A6C0D1L9</accession>
<proteinExistence type="predicted"/>
<dbReference type="EMBL" id="MN739530">
    <property type="protein sequence ID" value="QHT10956.1"/>
    <property type="molecule type" value="Genomic_DNA"/>
</dbReference>
<name>A0A6C0D1L9_9ZZZZ</name>